<feature type="region of interest" description="Disordered" evidence="6">
    <location>
        <begin position="204"/>
        <end position="238"/>
    </location>
</feature>
<comment type="subcellular location">
    <subcellularLocation>
        <location evidence="1">Membrane</location>
        <topology evidence="1">Multi-pass membrane protein</topology>
    </subcellularLocation>
</comment>
<dbReference type="PANTHER" id="PTHR14255:SF1">
    <property type="entry name" value="SULFITE EXPORTER TAUE_SAFE FAMILY PROTEIN 3"/>
    <property type="match status" value="1"/>
</dbReference>
<dbReference type="Proteomes" id="UP001189624">
    <property type="component" value="Chromosome 8"/>
</dbReference>
<evidence type="ECO:0000256" key="3">
    <source>
        <dbReference type="ARBA" id="ARBA00022692"/>
    </source>
</evidence>
<dbReference type="InterPro" id="IPR002781">
    <property type="entry name" value="TM_pro_TauE-like"/>
</dbReference>
<name>A0AA86STE3_9FABA</name>
<evidence type="ECO:0000256" key="7">
    <source>
        <dbReference type="SAM" id="Phobius"/>
    </source>
</evidence>
<evidence type="ECO:0000256" key="4">
    <source>
        <dbReference type="ARBA" id="ARBA00022989"/>
    </source>
</evidence>
<evidence type="ECO:0000256" key="2">
    <source>
        <dbReference type="ARBA" id="ARBA00009142"/>
    </source>
</evidence>
<evidence type="ECO:0000256" key="1">
    <source>
        <dbReference type="ARBA" id="ARBA00004141"/>
    </source>
</evidence>
<sequence length="435" mass="47614">MEWGKWMATTSFMILQFASFMVFVWGDRRFTKVENTPKFEGSFLGKATNFLWQPEESGYQHVWPDIEFGWRIILGTLMGLFGAAFGSVGGVGGGGIFVPMLSLVIGFDPKSSTALSKCMIMGAALSTVYYNLNLRHPTLDLPIIDYDLVLLIQPMVLLGISIGVVFNVVVPDWMVTLVLLVLCLGTSVKEFFKGVETWKKETIKEEEHARKQDSSGVGAEVEYRPIPSGPDTDIAKDTKKENQTTKCSAIYWVLNLLQIPVSIGVAGYEAISLYKGKRAFSSVGDQGKSFTIKKLSLYCTCGVLAGTVGGFLGIGGGFVMGPLFLELGIPPQVASATATFGMVFSSSMSVVEYYLLKRFPVPYALYFIVVAAFSAIVGQHIMKKLIDLYGRASLIIFVLAFTIFVSALSLGGVGLLEMVKKIQNNEYMGFDDLCK</sequence>
<feature type="transmembrane region" description="Helical" evidence="7">
    <location>
        <begin position="295"/>
        <end position="321"/>
    </location>
</feature>
<feature type="transmembrane region" description="Helical" evidence="7">
    <location>
        <begin position="144"/>
        <end position="167"/>
    </location>
</feature>
<keyword evidence="5 7" id="KW-0472">Membrane</keyword>
<dbReference type="Pfam" id="PF01925">
    <property type="entry name" value="TauE"/>
    <property type="match status" value="2"/>
</dbReference>
<feature type="transmembrane region" description="Helical" evidence="7">
    <location>
        <begin position="363"/>
        <end position="382"/>
    </location>
</feature>
<organism evidence="8 9">
    <name type="scientific">Sphenostylis stenocarpa</name>
    <dbReference type="NCBI Taxonomy" id="92480"/>
    <lineage>
        <taxon>Eukaryota</taxon>
        <taxon>Viridiplantae</taxon>
        <taxon>Streptophyta</taxon>
        <taxon>Embryophyta</taxon>
        <taxon>Tracheophyta</taxon>
        <taxon>Spermatophyta</taxon>
        <taxon>Magnoliopsida</taxon>
        <taxon>eudicotyledons</taxon>
        <taxon>Gunneridae</taxon>
        <taxon>Pentapetalae</taxon>
        <taxon>rosids</taxon>
        <taxon>fabids</taxon>
        <taxon>Fabales</taxon>
        <taxon>Fabaceae</taxon>
        <taxon>Papilionoideae</taxon>
        <taxon>50 kb inversion clade</taxon>
        <taxon>NPAAA clade</taxon>
        <taxon>indigoferoid/millettioid clade</taxon>
        <taxon>Phaseoleae</taxon>
        <taxon>Sphenostylis</taxon>
    </lineage>
</organism>
<proteinExistence type="inferred from homology"/>
<accession>A0AA86STE3</accession>
<dbReference type="GO" id="GO:0016020">
    <property type="term" value="C:membrane"/>
    <property type="evidence" value="ECO:0007669"/>
    <property type="project" value="UniProtKB-SubCell"/>
</dbReference>
<keyword evidence="3 7" id="KW-0812">Transmembrane</keyword>
<comment type="similarity">
    <text evidence="2">Belongs to the 4-toluene sulfonate uptake permease (TSUP) (TC 2.A.102) family.</text>
</comment>
<evidence type="ECO:0008006" key="10">
    <source>
        <dbReference type="Google" id="ProtNLM"/>
    </source>
</evidence>
<dbReference type="AlphaFoldDB" id="A0AA86STE3"/>
<dbReference type="Gramene" id="rna-AYBTSS11_LOCUS24376">
    <property type="protein sequence ID" value="CAJ1972327.1"/>
    <property type="gene ID" value="gene-AYBTSS11_LOCUS24376"/>
</dbReference>
<gene>
    <name evidence="8" type="ORF">AYBTSS11_LOCUS24376</name>
</gene>
<dbReference type="GO" id="GO:0031464">
    <property type="term" value="C:Cul4A-RING E3 ubiquitin ligase complex"/>
    <property type="evidence" value="ECO:0007669"/>
    <property type="project" value="TreeGrafter"/>
</dbReference>
<feature type="transmembrane region" description="Helical" evidence="7">
    <location>
        <begin position="333"/>
        <end position="356"/>
    </location>
</feature>
<evidence type="ECO:0000313" key="9">
    <source>
        <dbReference type="Proteomes" id="UP001189624"/>
    </source>
</evidence>
<dbReference type="EMBL" id="OY731405">
    <property type="protein sequence ID" value="CAJ1972327.1"/>
    <property type="molecule type" value="Genomic_DNA"/>
</dbReference>
<feature type="transmembrane region" description="Helical" evidence="7">
    <location>
        <begin position="6"/>
        <end position="25"/>
    </location>
</feature>
<dbReference type="GO" id="GO:0016567">
    <property type="term" value="P:protein ubiquitination"/>
    <property type="evidence" value="ECO:0007669"/>
    <property type="project" value="TreeGrafter"/>
</dbReference>
<evidence type="ECO:0000256" key="5">
    <source>
        <dbReference type="ARBA" id="ARBA00023136"/>
    </source>
</evidence>
<evidence type="ECO:0000313" key="8">
    <source>
        <dbReference type="EMBL" id="CAJ1972327.1"/>
    </source>
</evidence>
<protein>
    <recommendedName>
        <fullName evidence="10">Sulfite exporter TauE/SafE family protein 3-like</fullName>
    </recommendedName>
</protein>
<dbReference type="PANTHER" id="PTHR14255">
    <property type="entry name" value="CEREBLON"/>
    <property type="match status" value="1"/>
</dbReference>
<reference evidence="8" key="1">
    <citation type="submission" date="2023-10" db="EMBL/GenBank/DDBJ databases">
        <authorList>
            <person name="Domelevo Entfellner J.-B."/>
        </authorList>
    </citation>
    <scope>NUCLEOTIDE SEQUENCE</scope>
</reference>
<feature type="compositionally biased region" description="Basic and acidic residues" evidence="6">
    <location>
        <begin position="204"/>
        <end position="213"/>
    </location>
</feature>
<keyword evidence="4 7" id="KW-1133">Transmembrane helix</keyword>
<evidence type="ECO:0000256" key="6">
    <source>
        <dbReference type="SAM" id="MobiDB-lite"/>
    </source>
</evidence>
<feature type="transmembrane region" description="Helical" evidence="7">
    <location>
        <begin position="113"/>
        <end position="132"/>
    </location>
</feature>
<keyword evidence="9" id="KW-1185">Reference proteome</keyword>
<feature type="transmembrane region" description="Helical" evidence="7">
    <location>
        <begin position="80"/>
        <end position="107"/>
    </location>
</feature>
<feature type="transmembrane region" description="Helical" evidence="7">
    <location>
        <begin position="394"/>
        <end position="416"/>
    </location>
</feature>